<accession>A0ABZ2KDS6</accession>
<reference evidence="1 2" key="1">
    <citation type="submission" date="2021-12" db="EMBL/GenBank/DDBJ databases">
        <title>Discovery of the Pendulisporaceae a myxobacterial family with distinct sporulation behavior and unique specialized metabolism.</title>
        <authorList>
            <person name="Garcia R."/>
            <person name="Popoff A."/>
            <person name="Bader C.D."/>
            <person name="Loehr J."/>
            <person name="Walesch S."/>
            <person name="Walt C."/>
            <person name="Boldt J."/>
            <person name="Bunk B."/>
            <person name="Haeckl F.J.F.P.J."/>
            <person name="Gunesch A.P."/>
            <person name="Birkelbach J."/>
            <person name="Nuebel U."/>
            <person name="Pietschmann T."/>
            <person name="Bach T."/>
            <person name="Mueller R."/>
        </authorList>
    </citation>
    <scope>NUCLEOTIDE SEQUENCE [LARGE SCALE GENOMIC DNA]</scope>
    <source>
        <strain evidence="1 2">MSr12523</strain>
    </source>
</reference>
<evidence type="ECO:0000313" key="2">
    <source>
        <dbReference type="Proteomes" id="UP001379533"/>
    </source>
</evidence>
<proteinExistence type="predicted"/>
<dbReference type="Proteomes" id="UP001379533">
    <property type="component" value="Chromosome"/>
</dbReference>
<sequence length="59" mass="6718">MQQRKEKENGVTHAVESARARLGALRLGGAQPEALRLAELDYTRALERFYKAHKEQVKP</sequence>
<dbReference type="EMBL" id="CP089982">
    <property type="protein sequence ID" value="WXA96857.1"/>
    <property type="molecule type" value="Genomic_DNA"/>
</dbReference>
<dbReference type="RefSeq" id="WP_394847471.1">
    <property type="nucleotide sequence ID" value="NZ_CP089982.1"/>
</dbReference>
<gene>
    <name evidence="1" type="ORF">LZC95_08405</name>
</gene>
<evidence type="ECO:0000313" key="1">
    <source>
        <dbReference type="EMBL" id="WXA96857.1"/>
    </source>
</evidence>
<protein>
    <submittedName>
        <fullName evidence="1">Uncharacterized protein</fullName>
    </submittedName>
</protein>
<keyword evidence="2" id="KW-1185">Reference proteome</keyword>
<name>A0ABZ2KDS6_9BACT</name>
<organism evidence="1 2">
    <name type="scientific">Pendulispora brunnea</name>
    <dbReference type="NCBI Taxonomy" id="2905690"/>
    <lineage>
        <taxon>Bacteria</taxon>
        <taxon>Pseudomonadati</taxon>
        <taxon>Myxococcota</taxon>
        <taxon>Myxococcia</taxon>
        <taxon>Myxococcales</taxon>
        <taxon>Sorangiineae</taxon>
        <taxon>Pendulisporaceae</taxon>
        <taxon>Pendulispora</taxon>
    </lineage>
</organism>